<dbReference type="GO" id="GO:0034088">
    <property type="term" value="P:maintenance of mitotic sister chromatid cohesion"/>
    <property type="evidence" value="ECO:0007669"/>
    <property type="project" value="TreeGrafter"/>
</dbReference>
<protein>
    <recommendedName>
        <fullName evidence="5">Sister chromatid cohesion protein DCC1</fullName>
    </recommendedName>
</protein>
<comment type="similarity">
    <text evidence="1">Belongs to the DCC1 family.</text>
</comment>
<dbReference type="OrthoDB" id="276989at2759"/>
<gene>
    <name evidence="3" type="ORF">INT45_011843</name>
</gene>
<evidence type="ECO:0008006" key="5">
    <source>
        <dbReference type="Google" id="ProtNLM"/>
    </source>
</evidence>
<keyword evidence="2" id="KW-0235">DNA replication</keyword>
<proteinExistence type="inferred from homology"/>
<dbReference type="GO" id="GO:0031390">
    <property type="term" value="C:Ctf18 RFC-like complex"/>
    <property type="evidence" value="ECO:0007669"/>
    <property type="project" value="InterPro"/>
</dbReference>
<dbReference type="EMBL" id="JAEPRB010000169">
    <property type="protein sequence ID" value="KAG2219659.1"/>
    <property type="molecule type" value="Genomic_DNA"/>
</dbReference>
<feature type="non-terminal residue" evidence="3">
    <location>
        <position position="1"/>
    </location>
</feature>
<dbReference type="AlphaFoldDB" id="A0A8H7RXK1"/>
<dbReference type="GO" id="GO:0006260">
    <property type="term" value="P:DNA replication"/>
    <property type="evidence" value="ECO:0007669"/>
    <property type="project" value="UniProtKB-KW"/>
</dbReference>
<reference evidence="3 4" key="1">
    <citation type="submission" date="2020-12" db="EMBL/GenBank/DDBJ databases">
        <title>Metabolic potential, ecology and presence of endohyphal bacteria is reflected in genomic diversity of Mucoromycotina.</title>
        <authorList>
            <person name="Muszewska A."/>
            <person name="Okrasinska A."/>
            <person name="Steczkiewicz K."/>
            <person name="Drgas O."/>
            <person name="Orlowska M."/>
            <person name="Perlinska-Lenart U."/>
            <person name="Aleksandrzak-Piekarczyk T."/>
            <person name="Szatraj K."/>
            <person name="Zielenkiewicz U."/>
            <person name="Pilsyk S."/>
            <person name="Malc E."/>
            <person name="Mieczkowski P."/>
            <person name="Kruszewska J.S."/>
            <person name="Biernat P."/>
            <person name="Pawlowska J."/>
        </authorList>
    </citation>
    <scope>NUCLEOTIDE SEQUENCE [LARGE SCALE GENOMIC DNA]</scope>
    <source>
        <strain evidence="3 4">CBS 142.35</strain>
    </source>
</reference>
<dbReference type="GO" id="GO:0000785">
    <property type="term" value="C:chromatin"/>
    <property type="evidence" value="ECO:0007669"/>
    <property type="project" value="TreeGrafter"/>
</dbReference>
<evidence type="ECO:0000256" key="1">
    <source>
        <dbReference type="ARBA" id="ARBA00007017"/>
    </source>
</evidence>
<keyword evidence="4" id="KW-1185">Reference proteome</keyword>
<dbReference type="Proteomes" id="UP000646827">
    <property type="component" value="Unassembled WGS sequence"/>
</dbReference>
<evidence type="ECO:0000256" key="2">
    <source>
        <dbReference type="ARBA" id="ARBA00022705"/>
    </source>
</evidence>
<sequence>IYIITMPELIYSNDFHKGTYSLIELSNDKIAEAIESSGELVIKGLPEDEAVLCTHDQTFSLRQVNTSNSLLLARKELSNDSNLHVIDDLSHTIEVIPCLARLTRIDDLLQPTKYAGEAVEHNNANKEQYSYQELLSIIQASEAELRQGLSERNAFELNGKYRILERSFMHGLLDALITNATIAELNLDAMPLEAAKDCIRQYHEDGVNIPDPVVMACLRAFSTTNDKTDNDGELILKLDQYKVCRFMGEVILASARGKEWTLDDFHQVWRRLVPDVFTPNMEHMLQGLYITTERAAPGLGRIQSYVSYFPVTELSVDPAQRFASLFAEKKQWTPEQIIPYIQDLASTQKARDALLLKFTRTQKSNGQVLYGSRIK</sequence>
<dbReference type="PANTHER" id="PTHR13395">
    <property type="entry name" value="SISTER CHROMATID COHESION PROTEIN DCC1-RELATED"/>
    <property type="match status" value="1"/>
</dbReference>
<name>A0A8H7RXK1_9FUNG</name>
<evidence type="ECO:0000313" key="3">
    <source>
        <dbReference type="EMBL" id="KAG2219659.1"/>
    </source>
</evidence>
<dbReference type="PANTHER" id="PTHR13395:SF6">
    <property type="entry name" value="SISTER CHROMATID COHESION PROTEIN DCC1"/>
    <property type="match status" value="1"/>
</dbReference>
<dbReference type="InterPro" id="IPR019128">
    <property type="entry name" value="Dcc1"/>
</dbReference>
<dbReference type="Pfam" id="PF09724">
    <property type="entry name" value="Dcc1"/>
    <property type="match status" value="1"/>
</dbReference>
<evidence type="ECO:0000313" key="4">
    <source>
        <dbReference type="Proteomes" id="UP000646827"/>
    </source>
</evidence>
<accession>A0A8H7RXK1</accession>
<organism evidence="3 4">
    <name type="scientific">Circinella minor</name>
    <dbReference type="NCBI Taxonomy" id="1195481"/>
    <lineage>
        <taxon>Eukaryota</taxon>
        <taxon>Fungi</taxon>
        <taxon>Fungi incertae sedis</taxon>
        <taxon>Mucoromycota</taxon>
        <taxon>Mucoromycotina</taxon>
        <taxon>Mucoromycetes</taxon>
        <taxon>Mucorales</taxon>
        <taxon>Lichtheimiaceae</taxon>
        <taxon>Circinella</taxon>
    </lineage>
</organism>
<comment type="caution">
    <text evidence="3">The sequence shown here is derived from an EMBL/GenBank/DDBJ whole genome shotgun (WGS) entry which is preliminary data.</text>
</comment>
<dbReference type="GO" id="GO:0000775">
    <property type="term" value="C:chromosome, centromeric region"/>
    <property type="evidence" value="ECO:0007669"/>
    <property type="project" value="TreeGrafter"/>
</dbReference>